<evidence type="ECO:0000313" key="1">
    <source>
        <dbReference type="EMBL" id="BBT16946.1"/>
    </source>
</evidence>
<protein>
    <submittedName>
        <fullName evidence="1">Uncharacterized protein</fullName>
    </submittedName>
</protein>
<dbReference type="STRING" id="319939.SAMN05216263_112198"/>
<accession>A0A1I0UHA2</accession>
<reference evidence="1 2" key="1">
    <citation type="submission" date="2019-12" db="EMBL/GenBank/DDBJ databases">
        <title>complete genome sequences of Pseudomonas otitidis str. WP8-S17-CRE-03 isolated from wastewater treatment plant effluent.</title>
        <authorList>
            <person name="Sekizuka T."/>
            <person name="Itokawa K."/>
            <person name="Yatsu K."/>
            <person name="Inamine Y."/>
            <person name="Kuroda M."/>
        </authorList>
    </citation>
    <scope>NUCLEOTIDE SEQUENCE [LARGE SCALE GENOMIC DNA]</scope>
    <source>
        <strain evidence="1 2">WP8-S17-CRE-03</strain>
    </source>
</reference>
<dbReference type="EMBL" id="AP022213">
    <property type="protein sequence ID" value="BBT16946.1"/>
    <property type="molecule type" value="Genomic_DNA"/>
</dbReference>
<proteinExistence type="predicted"/>
<gene>
    <name evidence="1" type="ORF">WP8S17C03_29950</name>
</gene>
<dbReference type="RefSeq" id="WP_044407589.1">
    <property type="nucleotide sequence ID" value="NZ_AP022213.1"/>
</dbReference>
<dbReference type="Proteomes" id="UP000515591">
    <property type="component" value="Chromosome"/>
</dbReference>
<evidence type="ECO:0000313" key="2">
    <source>
        <dbReference type="Proteomes" id="UP000515591"/>
    </source>
</evidence>
<name>A0A1I0UHA2_9GAMM</name>
<organism evidence="1 2">
    <name type="scientific">Metapseudomonas otitidis</name>
    <dbReference type="NCBI Taxonomy" id="319939"/>
    <lineage>
        <taxon>Bacteria</taxon>
        <taxon>Pseudomonadati</taxon>
        <taxon>Pseudomonadota</taxon>
        <taxon>Gammaproteobacteria</taxon>
        <taxon>Pseudomonadales</taxon>
        <taxon>Pseudomonadaceae</taxon>
        <taxon>Metapseudomonas</taxon>
    </lineage>
</organism>
<sequence>MSSSKVPVSFLNGFSPRNGVIGVLGFPHGLDKRAEFTRFFTYIDGNWGASDLEYQGKSLTSLTDASRGYRAWWLLGKNGETTELTASGKVDEQIPGAGLNVAEPYGYVEVIRNIAGQLYVCGYGRQVYKRVGDDWISIATDILTRETAKGFMDIAGISEDQVYAVGWGGEIYFHDGRRWHKDDSPTTAHLTGVRCLENGQVVVCGHKGVVLRGAFNLWEVVDDNGLNGNWYDIEVYGDTIYLAGNNQLAKVENDKIVPIDIGIGRSVSTHKLHVKDGLLWSFGEDDIVVFDGQKWQEIIHPDNA</sequence>
<dbReference type="AlphaFoldDB" id="A0A1I0UHA2"/>